<dbReference type="InterPro" id="IPR038595">
    <property type="entry name" value="LOR_sf"/>
</dbReference>
<dbReference type="InterPro" id="IPR025659">
    <property type="entry name" value="Tubby-like_C"/>
</dbReference>
<dbReference type="EMBL" id="JBJHZZ010000014">
    <property type="protein sequence ID" value="MFL0248244.1"/>
    <property type="molecule type" value="Genomic_DNA"/>
</dbReference>
<name>A0ABW8T6M9_9CLOT</name>
<comment type="caution">
    <text evidence="2">The sequence shown here is derived from an EMBL/GenBank/DDBJ whole genome shotgun (WGS) entry which is preliminary data.</text>
</comment>
<sequence>MRYQIRQRVLSMADSFTIKDEFENDRFIVRGKFFSFGNKLRIYDLNDREVSYIEQEMFHFLPRYNIFLNETYAATVKKEMSFFKPSFYIESTMGNYTIEGEIFSHEFQVFKDGREVAHVSKKWFSFSDTYGVEIEDTENQEFMLSLVIVIDQILYDNKNK</sequence>
<dbReference type="Proteomes" id="UP001623591">
    <property type="component" value="Unassembled WGS sequence"/>
</dbReference>
<dbReference type="InterPro" id="IPR007612">
    <property type="entry name" value="LOR"/>
</dbReference>
<evidence type="ECO:0000256" key="1">
    <source>
        <dbReference type="ARBA" id="ARBA00005437"/>
    </source>
</evidence>
<keyword evidence="3" id="KW-1185">Reference proteome</keyword>
<dbReference type="Pfam" id="PF04525">
    <property type="entry name" value="LOR"/>
    <property type="match status" value="1"/>
</dbReference>
<protein>
    <submittedName>
        <fullName evidence="2">LURP-one-related/scramblase family protein</fullName>
    </submittedName>
</protein>
<organism evidence="2 3">
    <name type="scientific">Candidatus Clostridium stratigraminis</name>
    <dbReference type="NCBI Taxonomy" id="3381661"/>
    <lineage>
        <taxon>Bacteria</taxon>
        <taxon>Bacillati</taxon>
        <taxon>Bacillota</taxon>
        <taxon>Clostridia</taxon>
        <taxon>Eubacteriales</taxon>
        <taxon>Clostridiaceae</taxon>
        <taxon>Clostridium</taxon>
    </lineage>
</organism>
<evidence type="ECO:0000313" key="3">
    <source>
        <dbReference type="Proteomes" id="UP001623591"/>
    </source>
</evidence>
<evidence type="ECO:0000313" key="2">
    <source>
        <dbReference type="EMBL" id="MFL0248244.1"/>
    </source>
</evidence>
<proteinExistence type="inferred from homology"/>
<dbReference type="RefSeq" id="WP_406770671.1">
    <property type="nucleotide sequence ID" value="NZ_JBJHZZ010000014.1"/>
</dbReference>
<gene>
    <name evidence="2" type="ORF">ACJDUG_14885</name>
</gene>
<dbReference type="SUPFAM" id="SSF54518">
    <property type="entry name" value="Tubby C-terminal domain-like"/>
    <property type="match status" value="1"/>
</dbReference>
<dbReference type="Gene3D" id="2.40.160.200">
    <property type="entry name" value="LURP1-related"/>
    <property type="match status" value="1"/>
</dbReference>
<reference evidence="2 3" key="1">
    <citation type="submission" date="2024-11" db="EMBL/GenBank/DDBJ databases">
        <authorList>
            <person name="Heng Y.C."/>
            <person name="Lim A.C.H."/>
            <person name="Lee J.K.Y."/>
            <person name="Kittelmann S."/>
        </authorList>
    </citation>
    <scope>NUCLEOTIDE SEQUENCE [LARGE SCALE GENOMIC DNA]</scope>
    <source>
        <strain evidence="2 3">WILCCON 0185</strain>
    </source>
</reference>
<comment type="similarity">
    <text evidence="1">Belongs to the LOR family.</text>
</comment>
<accession>A0ABW8T6M9</accession>